<accession>A0A5J5EHK3</accession>
<keyword evidence="3" id="KW-1185">Reference proteome</keyword>
<name>A0A5J5EHK3_9PEZI</name>
<dbReference type="InParanoid" id="A0A5J5EHK3"/>
<protein>
    <submittedName>
        <fullName evidence="2">Uncharacterized protein</fullName>
    </submittedName>
</protein>
<comment type="caution">
    <text evidence="2">The sequence shown here is derived from an EMBL/GenBank/DDBJ whole genome shotgun (WGS) entry which is preliminary data.</text>
</comment>
<evidence type="ECO:0000313" key="2">
    <source>
        <dbReference type="EMBL" id="KAA8894593.1"/>
    </source>
</evidence>
<feature type="compositionally biased region" description="Low complexity" evidence="1">
    <location>
        <begin position="127"/>
        <end position="144"/>
    </location>
</feature>
<feature type="region of interest" description="Disordered" evidence="1">
    <location>
        <begin position="1"/>
        <end position="150"/>
    </location>
</feature>
<sequence length="248" mass="28466">MSNENKTNRLSCPSGKRRRLNNSNGKRIFRPLPCEPNDIPSKGQRPGESGGGGGDGGISENRRPKLYKPETTAVRGKENQEQQQSGWSWTTGFGKLTSVEKEASQRVEEDSEKEPPSIGSQYSHDTPSSSSNHHQQQQPDSSSPQPQPTELLLQRITSLIAAVKDKWELKKRMSSSFEWRPYVPPEEQTEYERNRGWDDEFEYAQRSWFEYLQERAREQEAVLEKLRPGLACVEKAVDEMLAEVWRNW</sequence>
<proteinExistence type="predicted"/>
<gene>
    <name evidence="2" type="ORF">FN846DRAFT_999690</name>
</gene>
<feature type="compositionally biased region" description="Polar residues" evidence="1">
    <location>
        <begin position="1"/>
        <end position="11"/>
    </location>
</feature>
<feature type="compositionally biased region" description="Polar residues" evidence="1">
    <location>
        <begin position="81"/>
        <end position="91"/>
    </location>
</feature>
<dbReference type="Proteomes" id="UP000326924">
    <property type="component" value="Unassembled WGS sequence"/>
</dbReference>
<feature type="compositionally biased region" description="Basic and acidic residues" evidence="1">
    <location>
        <begin position="98"/>
        <end position="108"/>
    </location>
</feature>
<dbReference type="EMBL" id="VXIS01000328">
    <property type="protein sequence ID" value="KAA8894593.1"/>
    <property type="molecule type" value="Genomic_DNA"/>
</dbReference>
<feature type="compositionally biased region" description="Gly residues" evidence="1">
    <location>
        <begin position="48"/>
        <end position="57"/>
    </location>
</feature>
<dbReference type="AlphaFoldDB" id="A0A5J5EHK3"/>
<evidence type="ECO:0000313" key="3">
    <source>
        <dbReference type="Proteomes" id="UP000326924"/>
    </source>
</evidence>
<reference evidence="2 3" key="1">
    <citation type="submission" date="2019-09" db="EMBL/GenBank/DDBJ databases">
        <title>Draft genome of the ectomycorrhizal ascomycete Sphaerosporella brunnea.</title>
        <authorList>
            <consortium name="DOE Joint Genome Institute"/>
            <person name="Benucci G.M."/>
            <person name="Marozzi G."/>
            <person name="Antonielli L."/>
            <person name="Sanchez S."/>
            <person name="Marco P."/>
            <person name="Wang X."/>
            <person name="Falini L.B."/>
            <person name="Barry K."/>
            <person name="Haridas S."/>
            <person name="Lipzen A."/>
            <person name="Labutti K."/>
            <person name="Grigoriev I.V."/>
            <person name="Murat C."/>
            <person name="Martin F."/>
            <person name="Albertini E."/>
            <person name="Donnini D."/>
            <person name="Bonito G."/>
        </authorList>
    </citation>
    <scope>NUCLEOTIDE SEQUENCE [LARGE SCALE GENOMIC DNA]</scope>
    <source>
        <strain evidence="2 3">Sb_GMNB300</strain>
    </source>
</reference>
<organism evidence="2 3">
    <name type="scientific">Sphaerosporella brunnea</name>
    <dbReference type="NCBI Taxonomy" id="1250544"/>
    <lineage>
        <taxon>Eukaryota</taxon>
        <taxon>Fungi</taxon>
        <taxon>Dikarya</taxon>
        <taxon>Ascomycota</taxon>
        <taxon>Pezizomycotina</taxon>
        <taxon>Pezizomycetes</taxon>
        <taxon>Pezizales</taxon>
        <taxon>Pyronemataceae</taxon>
        <taxon>Sphaerosporella</taxon>
    </lineage>
</organism>
<evidence type="ECO:0000256" key="1">
    <source>
        <dbReference type="SAM" id="MobiDB-lite"/>
    </source>
</evidence>